<sequence>MSTMRSVELVEADAPLVDEPAPRPSWLRRHAGWGAAAAAVLVAVLVVVQTSSAAHDRARVAALATVPGVLAPLDGTLDVAWRLDFEHSSAIWSGPADGVLVSGASQQGGFVLLGTDVSDGTKLWTKPVTPDPGPNAWAWCLPVGTGASAVAVCTAGNNSGLWQVTAPDRVLWVVAPRTGRVLAQRTLPMTAQIAALDGHLLVAEPADDDHWRVQATDAVTGAAAWTYTSERVEGGAHVLDSPQLTPVQDGVLLVVPGHMWSIGGDGHLVASVADGDETWWTGLRAGAAMGFTEQGDAGYRSTVVLADGTRFASTEAELTVYPDDGSDPDLFFTTDRADGGSLVARSALDGSVVWRSDVAPNSAVLVGGTLYAGTSGALVALDAASGDQWWRTAVDHPVAQLSTDGRYLAATDGSSEVDVYGMRDGTRAWSIDLRDVLHTDTLGSVGFYGATRFLLASLPDGTVVALR</sequence>
<evidence type="ECO:0000256" key="1">
    <source>
        <dbReference type="SAM" id="Phobius"/>
    </source>
</evidence>
<evidence type="ECO:0000313" key="4">
    <source>
        <dbReference type="Proteomes" id="UP000283374"/>
    </source>
</evidence>
<keyword evidence="4" id="KW-1185">Reference proteome</keyword>
<feature type="transmembrane region" description="Helical" evidence="1">
    <location>
        <begin position="30"/>
        <end position="48"/>
    </location>
</feature>
<reference evidence="3 4" key="1">
    <citation type="submission" date="2018-08" db="EMBL/GenBank/DDBJ databases">
        <title>Cellulomonas rhizosphaerae sp. nov., a novel actinomycete isolated from soil.</title>
        <authorList>
            <person name="Tian Y."/>
        </authorList>
    </citation>
    <scope>NUCLEOTIDE SEQUENCE [LARGE SCALE GENOMIC DNA]</scope>
    <source>
        <strain evidence="3 4">NEAU-TCZ24</strain>
    </source>
</reference>
<evidence type="ECO:0000259" key="2">
    <source>
        <dbReference type="Pfam" id="PF13360"/>
    </source>
</evidence>
<dbReference type="OrthoDB" id="4815319at2"/>
<dbReference type="Pfam" id="PF13360">
    <property type="entry name" value="PQQ_2"/>
    <property type="match status" value="1"/>
</dbReference>
<keyword evidence="1" id="KW-0812">Transmembrane</keyword>
<protein>
    <recommendedName>
        <fullName evidence="2">Pyrrolo-quinoline quinone repeat domain-containing protein</fullName>
    </recommendedName>
</protein>
<comment type="caution">
    <text evidence="3">The sequence shown here is derived from an EMBL/GenBank/DDBJ whole genome shotgun (WGS) entry which is preliminary data.</text>
</comment>
<dbReference type="InterPro" id="IPR002372">
    <property type="entry name" value="PQQ_rpt_dom"/>
</dbReference>
<name>A0A413RLL7_9CELL</name>
<dbReference type="InterPro" id="IPR015943">
    <property type="entry name" value="WD40/YVTN_repeat-like_dom_sf"/>
</dbReference>
<keyword evidence="1" id="KW-0472">Membrane</keyword>
<dbReference type="RefSeq" id="WP_118767190.1">
    <property type="nucleotide sequence ID" value="NZ_QWKP01000191.1"/>
</dbReference>
<dbReference type="InterPro" id="IPR011047">
    <property type="entry name" value="Quinoprotein_ADH-like_sf"/>
</dbReference>
<dbReference type="SMART" id="SM00564">
    <property type="entry name" value="PQQ"/>
    <property type="match status" value="3"/>
</dbReference>
<dbReference type="SUPFAM" id="SSF50998">
    <property type="entry name" value="Quinoprotein alcohol dehydrogenase-like"/>
    <property type="match status" value="1"/>
</dbReference>
<dbReference type="Proteomes" id="UP000283374">
    <property type="component" value="Unassembled WGS sequence"/>
</dbReference>
<gene>
    <name evidence="3" type="ORF">D1825_09545</name>
</gene>
<dbReference type="PANTHER" id="PTHR34512:SF30">
    <property type="entry name" value="OUTER MEMBRANE PROTEIN ASSEMBLY FACTOR BAMB"/>
    <property type="match status" value="1"/>
</dbReference>
<keyword evidence="1" id="KW-1133">Transmembrane helix</keyword>
<dbReference type="InterPro" id="IPR018391">
    <property type="entry name" value="PQQ_b-propeller_rpt"/>
</dbReference>
<accession>A0A413RLL7</accession>
<evidence type="ECO:0000313" key="3">
    <source>
        <dbReference type="EMBL" id="RHA40972.1"/>
    </source>
</evidence>
<dbReference type="AlphaFoldDB" id="A0A413RLL7"/>
<organism evidence="3 4">
    <name type="scientific">Cellulomonas rhizosphaerae</name>
    <dbReference type="NCBI Taxonomy" id="2293719"/>
    <lineage>
        <taxon>Bacteria</taxon>
        <taxon>Bacillati</taxon>
        <taxon>Actinomycetota</taxon>
        <taxon>Actinomycetes</taxon>
        <taxon>Micrococcales</taxon>
        <taxon>Cellulomonadaceae</taxon>
        <taxon>Cellulomonas</taxon>
    </lineage>
</organism>
<dbReference type="EMBL" id="QWKP01000191">
    <property type="protein sequence ID" value="RHA40972.1"/>
    <property type="molecule type" value="Genomic_DNA"/>
</dbReference>
<feature type="domain" description="Pyrrolo-quinoline quinone repeat" evidence="2">
    <location>
        <begin position="340"/>
        <end position="449"/>
    </location>
</feature>
<dbReference type="Gene3D" id="2.130.10.10">
    <property type="entry name" value="YVTN repeat-like/Quinoprotein amine dehydrogenase"/>
    <property type="match status" value="2"/>
</dbReference>
<dbReference type="PANTHER" id="PTHR34512">
    <property type="entry name" value="CELL SURFACE PROTEIN"/>
    <property type="match status" value="1"/>
</dbReference>
<proteinExistence type="predicted"/>